<dbReference type="HAMAP" id="MF_00181">
    <property type="entry name" value="Cytosol_peptidase_M17"/>
    <property type="match status" value="1"/>
</dbReference>
<dbReference type="PROSITE" id="PS00631">
    <property type="entry name" value="CYTOSOL_AP"/>
    <property type="match status" value="1"/>
</dbReference>
<dbReference type="InterPro" id="IPR043472">
    <property type="entry name" value="Macro_dom-like"/>
</dbReference>
<keyword evidence="4 7" id="KW-0031">Aminopeptidase</keyword>
<dbReference type="GO" id="GO:0070006">
    <property type="term" value="F:metalloaminopeptidase activity"/>
    <property type="evidence" value="ECO:0007669"/>
    <property type="project" value="InterPro"/>
</dbReference>
<gene>
    <name evidence="7" type="primary">pepA</name>
    <name evidence="9" type="ORF">A2960_02505</name>
</gene>
<keyword evidence="7" id="KW-0464">Manganese</keyword>
<evidence type="ECO:0000313" key="9">
    <source>
        <dbReference type="EMBL" id="OGG26994.1"/>
    </source>
</evidence>
<feature type="binding site" evidence="7">
    <location>
        <position position="350"/>
    </location>
    <ligand>
        <name>Mn(2+)</name>
        <dbReference type="ChEBI" id="CHEBI:29035"/>
        <label>1</label>
    </ligand>
</feature>
<feature type="active site" evidence="7">
    <location>
        <position position="352"/>
    </location>
</feature>
<dbReference type="CDD" id="cd00433">
    <property type="entry name" value="Peptidase_M17"/>
    <property type="match status" value="1"/>
</dbReference>
<comment type="catalytic activity">
    <reaction evidence="2 7">
        <text>Release of an N-terminal amino acid, preferentially leucine, but not glutamic or aspartic acids.</text>
        <dbReference type="EC" id="3.4.11.10"/>
    </reaction>
</comment>
<keyword evidence="5 7" id="KW-0645">Protease</keyword>
<feature type="binding site" evidence="7">
    <location>
        <position position="350"/>
    </location>
    <ligand>
        <name>Mn(2+)</name>
        <dbReference type="ChEBI" id="CHEBI:29035"/>
        <label>2</label>
    </ligand>
</feature>
<dbReference type="InterPro" id="IPR008283">
    <property type="entry name" value="Peptidase_M17_N"/>
</dbReference>
<dbReference type="GO" id="GO:0030145">
    <property type="term" value="F:manganese ion binding"/>
    <property type="evidence" value="ECO:0007669"/>
    <property type="project" value="UniProtKB-UniRule"/>
</dbReference>
<keyword evidence="6 7" id="KW-0378">Hydrolase</keyword>
<evidence type="ECO:0000256" key="2">
    <source>
        <dbReference type="ARBA" id="ARBA00000967"/>
    </source>
</evidence>
<dbReference type="NCBIfam" id="NF002073">
    <property type="entry name" value="PRK00913.1-2"/>
    <property type="match status" value="1"/>
</dbReference>
<dbReference type="InterPro" id="IPR011356">
    <property type="entry name" value="Leucine_aapep/pepB"/>
</dbReference>
<feature type="active site" evidence="7">
    <location>
        <position position="278"/>
    </location>
</feature>
<protein>
    <recommendedName>
        <fullName evidence="7">Probable cytosol aminopeptidase</fullName>
        <ecNumber evidence="7">3.4.11.1</ecNumber>
    </recommendedName>
    <alternativeName>
        <fullName evidence="7">Leucine aminopeptidase</fullName>
        <shortName evidence="7">LAP</shortName>
        <ecNumber evidence="7">3.4.11.10</ecNumber>
    </alternativeName>
    <alternativeName>
        <fullName evidence="7">Leucyl aminopeptidase</fullName>
    </alternativeName>
</protein>
<feature type="binding site" evidence="7">
    <location>
        <position position="266"/>
    </location>
    <ligand>
        <name>Mn(2+)</name>
        <dbReference type="ChEBI" id="CHEBI:29035"/>
        <label>2</label>
    </ligand>
</feature>
<dbReference type="InterPro" id="IPR000819">
    <property type="entry name" value="Peptidase_M17_C"/>
</dbReference>
<dbReference type="GO" id="GO:0005737">
    <property type="term" value="C:cytoplasm"/>
    <property type="evidence" value="ECO:0007669"/>
    <property type="project" value="UniProtKB-SubCell"/>
</dbReference>
<evidence type="ECO:0000259" key="8">
    <source>
        <dbReference type="PROSITE" id="PS00631"/>
    </source>
</evidence>
<comment type="function">
    <text evidence="7">Presumably involved in the processing and regular turnover of intracellular proteins. Catalyzes the removal of unsubstituted N-terminal amino acids from various peptides.</text>
</comment>
<evidence type="ECO:0000256" key="4">
    <source>
        <dbReference type="ARBA" id="ARBA00022438"/>
    </source>
</evidence>
<name>A0A1F6AQL9_9BACT</name>
<feature type="binding site" evidence="7">
    <location>
        <position position="271"/>
    </location>
    <ligand>
        <name>Mn(2+)</name>
        <dbReference type="ChEBI" id="CHEBI:29035"/>
        <label>1</label>
    </ligand>
</feature>
<dbReference type="Proteomes" id="UP000176609">
    <property type="component" value="Unassembled WGS sequence"/>
</dbReference>
<dbReference type="Pfam" id="PF00883">
    <property type="entry name" value="Peptidase_M17"/>
    <property type="match status" value="1"/>
</dbReference>
<evidence type="ECO:0000256" key="3">
    <source>
        <dbReference type="ARBA" id="ARBA00009528"/>
    </source>
</evidence>
<dbReference type="EMBL" id="MFJR01000007">
    <property type="protein sequence ID" value="OGG26994.1"/>
    <property type="molecule type" value="Genomic_DNA"/>
</dbReference>
<dbReference type="NCBIfam" id="NF002083">
    <property type="entry name" value="PRK00913.3-5"/>
    <property type="match status" value="1"/>
</dbReference>
<evidence type="ECO:0000313" key="10">
    <source>
        <dbReference type="Proteomes" id="UP000176609"/>
    </source>
</evidence>
<comment type="catalytic activity">
    <reaction evidence="1 7">
        <text>Release of an N-terminal amino acid, Xaa-|-Yaa-, in which Xaa is preferably Leu, but may be other amino acids including Pro although not Arg or Lys, and Yaa may be Pro. Amino acid amides and methyl esters are also readily hydrolyzed, but rates on arylamides are exceedingly low.</text>
        <dbReference type="EC" id="3.4.11.1"/>
    </reaction>
</comment>
<evidence type="ECO:0000256" key="6">
    <source>
        <dbReference type="ARBA" id="ARBA00022801"/>
    </source>
</evidence>
<evidence type="ECO:0000256" key="1">
    <source>
        <dbReference type="ARBA" id="ARBA00000135"/>
    </source>
</evidence>
<comment type="caution">
    <text evidence="9">The sequence shown here is derived from an EMBL/GenBank/DDBJ whole genome shotgun (WGS) entry which is preliminary data.</text>
</comment>
<dbReference type="Gene3D" id="3.40.220.10">
    <property type="entry name" value="Leucine Aminopeptidase, subunit E, domain 1"/>
    <property type="match status" value="1"/>
</dbReference>
<reference evidence="9 10" key="1">
    <citation type="journal article" date="2016" name="Nat. Commun.">
        <title>Thousands of microbial genomes shed light on interconnected biogeochemical processes in an aquifer system.</title>
        <authorList>
            <person name="Anantharaman K."/>
            <person name="Brown C.T."/>
            <person name="Hug L.A."/>
            <person name="Sharon I."/>
            <person name="Castelle C.J."/>
            <person name="Probst A.J."/>
            <person name="Thomas B.C."/>
            <person name="Singh A."/>
            <person name="Wilkins M.J."/>
            <person name="Karaoz U."/>
            <person name="Brodie E.L."/>
            <person name="Williams K.H."/>
            <person name="Hubbard S.S."/>
            <person name="Banfield J.F."/>
        </authorList>
    </citation>
    <scope>NUCLEOTIDE SEQUENCE [LARGE SCALE GENOMIC DNA]</scope>
</reference>
<dbReference type="EC" id="3.4.11.1" evidence="7"/>
<dbReference type="NCBIfam" id="NF002074">
    <property type="entry name" value="PRK00913.1-4"/>
    <property type="match status" value="1"/>
</dbReference>
<feature type="binding site" evidence="7">
    <location>
        <position position="271"/>
    </location>
    <ligand>
        <name>Mn(2+)</name>
        <dbReference type="ChEBI" id="CHEBI:29035"/>
        <label>2</label>
    </ligand>
</feature>
<dbReference type="AlphaFoldDB" id="A0A1F6AQL9"/>
<accession>A0A1F6AQL9</accession>
<evidence type="ECO:0000256" key="5">
    <source>
        <dbReference type="ARBA" id="ARBA00022670"/>
    </source>
</evidence>
<dbReference type="PRINTS" id="PR00481">
    <property type="entry name" value="LAMNOPPTDASE"/>
</dbReference>
<sequence length="498" mass="54266">MKFLLKSSAVAKLDVDVLTVFSSDKQNIDLPFLPKELISLLEKSKNKEKFEAKDGEFLVVAPHGYLAAYKLLIAGVGTEEIFSYYQIQKCIASTIRKINEFKPAKIALVIPPIWLERLSAPLVTASIIESVELASYRFMKYKSEGEQNRNRNLEEVILQVMPNKLARCEEGLNIARYSAKAVLFARDLVNEPAAVTTPSYLANLAKSIGNDAKGITKVTVLEKEELIKLGMGAFLGVSAGSAEEPKFIRLHYKPQKSRKKVVIIGKGITFDTGGLSLKSAENMETMKLDMSGAAVILAVFSVLKEANIDLEVTGIIAACENMPSGKAVKPGDILTAMNKKTIEVLNTDAEGRLTLADAISYAVIKEKPDEIIDLATLTGACMVALGQDIAGLWVNDELLASQLQKSAELTGENIWRMPLVKEYKELIKSGVSDIKNIQTGKYGGAITAALFLQEFVGKTKWAHFDIAGPAFAETDTPLTPRGGTGFGVRLLLNFLSSK</sequence>
<comment type="similarity">
    <text evidence="3 7">Belongs to the peptidase M17 family.</text>
</comment>
<dbReference type="Gene3D" id="3.40.630.10">
    <property type="entry name" value="Zn peptidases"/>
    <property type="match status" value="1"/>
</dbReference>
<dbReference type="SUPFAM" id="SSF52949">
    <property type="entry name" value="Macro domain-like"/>
    <property type="match status" value="1"/>
</dbReference>
<keyword evidence="7" id="KW-0479">Metal-binding</keyword>
<evidence type="ECO:0000256" key="7">
    <source>
        <dbReference type="HAMAP-Rule" id="MF_00181"/>
    </source>
</evidence>
<dbReference type="PANTHER" id="PTHR11963">
    <property type="entry name" value="LEUCINE AMINOPEPTIDASE-RELATED"/>
    <property type="match status" value="1"/>
</dbReference>
<feature type="binding site" evidence="7">
    <location>
        <position position="348"/>
    </location>
    <ligand>
        <name>Mn(2+)</name>
        <dbReference type="ChEBI" id="CHEBI:29035"/>
        <label>1</label>
    </ligand>
</feature>
<feature type="binding site" evidence="7">
    <location>
        <position position="289"/>
    </location>
    <ligand>
        <name>Mn(2+)</name>
        <dbReference type="ChEBI" id="CHEBI:29035"/>
        <label>2</label>
    </ligand>
</feature>
<dbReference type="InterPro" id="IPR023042">
    <property type="entry name" value="Peptidase_M17_leu_NH2_pept"/>
</dbReference>
<dbReference type="Pfam" id="PF02789">
    <property type="entry name" value="Peptidase_M17_N"/>
    <property type="match status" value="1"/>
</dbReference>
<comment type="subcellular location">
    <subcellularLocation>
        <location evidence="7">Cytoplasm</location>
    </subcellularLocation>
</comment>
<comment type="cofactor">
    <cofactor evidence="7">
        <name>Mn(2+)</name>
        <dbReference type="ChEBI" id="CHEBI:29035"/>
    </cofactor>
    <text evidence="7">Binds 2 manganese ions per subunit.</text>
</comment>
<proteinExistence type="inferred from homology"/>
<dbReference type="EC" id="3.4.11.10" evidence="7"/>
<keyword evidence="7" id="KW-0963">Cytoplasm</keyword>
<dbReference type="PANTHER" id="PTHR11963:SF23">
    <property type="entry name" value="CYTOSOL AMINOPEPTIDASE"/>
    <property type="match status" value="1"/>
</dbReference>
<dbReference type="SUPFAM" id="SSF53187">
    <property type="entry name" value="Zn-dependent exopeptidases"/>
    <property type="match status" value="1"/>
</dbReference>
<feature type="domain" description="Cytosol aminopeptidase" evidence="8">
    <location>
        <begin position="346"/>
        <end position="353"/>
    </location>
</feature>
<organism evidence="9 10">
    <name type="scientific">Candidatus Gottesmanbacteria bacterium RIFCSPLOWO2_01_FULL_39_12b</name>
    <dbReference type="NCBI Taxonomy" id="1798388"/>
    <lineage>
        <taxon>Bacteria</taxon>
        <taxon>Candidatus Gottesmaniibacteriota</taxon>
    </lineage>
</organism>
<dbReference type="GO" id="GO:0006508">
    <property type="term" value="P:proteolysis"/>
    <property type="evidence" value="ECO:0007669"/>
    <property type="project" value="UniProtKB-KW"/>
</dbReference>